<dbReference type="STRING" id="929558.SMGD1_2202"/>
<name>H1FXV5_SULGG</name>
<dbReference type="Gene3D" id="3.40.50.300">
    <property type="entry name" value="P-loop containing nucleotide triphosphate hydrolases"/>
    <property type="match status" value="1"/>
</dbReference>
<dbReference type="SUPFAM" id="SSF52540">
    <property type="entry name" value="P-loop containing nucleoside triphosphate hydrolases"/>
    <property type="match status" value="1"/>
</dbReference>
<dbReference type="Proteomes" id="UP000006431">
    <property type="component" value="Unassembled WGS sequence"/>
</dbReference>
<dbReference type="EMBL" id="AFRZ01000001">
    <property type="protein sequence ID" value="EHP30725.1"/>
    <property type="molecule type" value="Genomic_DNA"/>
</dbReference>
<dbReference type="HOGENOM" id="CLU_769301_0_0_7"/>
<organism evidence="1 2">
    <name type="scientific">Sulfurimonas gotlandica (strain DSM 19862 / JCM 16533 / GD1)</name>
    <dbReference type="NCBI Taxonomy" id="929558"/>
    <lineage>
        <taxon>Bacteria</taxon>
        <taxon>Pseudomonadati</taxon>
        <taxon>Campylobacterota</taxon>
        <taxon>Epsilonproteobacteria</taxon>
        <taxon>Campylobacterales</taxon>
        <taxon>Sulfurimonadaceae</taxon>
        <taxon>Sulfurimonas</taxon>
    </lineage>
</organism>
<dbReference type="SUPFAM" id="SSF109604">
    <property type="entry name" value="HD-domain/PDEase-like"/>
    <property type="match status" value="1"/>
</dbReference>
<reference evidence="1 2" key="1">
    <citation type="journal article" date="2012" name="Proc. Natl. Acad. Sci. U.S.A.">
        <title>Genome and physiology of a model Epsilonproteobacterium responsible for sulfide detoxification in marine oxygen depletion zones.</title>
        <authorList>
            <person name="Grote J."/>
            <person name="Schott T."/>
            <person name="Bruckner C.G."/>
            <person name="Glockner F.O."/>
            <person name="Jost G."/>
            <person name="Teeling H."/>
            <person name="Labrenz M."/>
            <person name="Jurgens K."/>
        </authorList>
    </citation>
    <scope>NUCLEOTIDE SEQUENCE [LARGE SCALE GENOMIC DNA]</scope>
    <source>
        <strain evidence="1 2">GD1</strain>
    </source>
</reference>
<sequence>MSYNLGIKHKVKRTILWAILLHDLGRVFTRKVDSENSKVIFGDFEGVSSFVALEILKKANVPENEIIEIIKIISFQYTIIDHIKYNDPSFDELSKMFIYEEDLFKDLFEYVRCDLFGRIIDESKIEYYDINRVEQSIKKINQISKNKKIKTTKKNILYILVGPPCSRKSSWVNRKSKEFIIINRDSCDEEIGKKYGKHSYDEAYDFVKENPDVEKEADELYKAKREFAKNSKNKNIIIDNPNLMLSNRKKWITPFLDTHTIKVIVFLDSLENIVKCSKKRSIEINKYIDEKLIISKLKTFYFPLYSEGIDEIKYIFNKE</sequence>
<proteinExistence type="predicted"/>
<gene>
    <name evidence="1" type="ORF">SMGD1_2202</name>
</gene>
<protein>
    <recommendedName>
        <fullName evidence="3">HD domain-containing protein</fullName>
    </recommendedName>
</protein>
<accession>H1FXV5</accession>
<comment type="caution">
    <text evidence="1">The sequence shown here is derived from an EMBL/GenBank/DDBJ whole genome shotgun (WGS) entry which is preliminary data.</text>
</comment>
<dbReference type="Pfam" id="PF13671">
    <property type="entry name" value="AAA_33"/>
    <property type="match status" value="1"/>
</dbReference>
<evidence type="ECO:0000313" key="1">
    <source>
        <dbReference type="EMBL" id="EHP30725.1"/>
    </source>
</evidence>
<dbReference type="AlphaFoldDB" id="H1FXV5"/>
<keyword evidence="2" id="KW-1185">Reference proteome</keyword>
<evidence type="ECO:0008006" key="3">
    <source>
        <dbReference type="Google" id="ProtNLM"/>
    </source>
</evidence>
<dbReference type="PATRIC" id="fig|929558.5.peg.2192"/>
<evidence type="ECO:0000313" key="2">
    <source>
        <dbReference type="Proteomes" id="UP000006431"/>
    </source>
</evidence>
<dbReference type="InterPro" id="IPR027417">
    <property type="entry name" value="P-loop_NTPase"/>
</dbReference>